<dbReference type="HAMAP" id="MF_01965">
    <property type="entry name" value="NADHX_dehydratase"/>
    <property type="match status" value="1"/>
</dbReference>
<keyword evidence="5 6" id="KW-0456">Lyase</keyword>
<comment type="cofactor">
    <cofactor evidence="6">
        <name>Mg(2+)</name>
        <dbReference type="ChEBI" id="CHEBI:18420"/>
    </cofactor>
</comment>
<gene>
    <name evidence="6" type="primary">nnrD</name>
    <name evidence="8" type="ORF">EDD77_10135</name>
</gene>
<dbReference type="GO" id="GO:0005524">
    <property type="term" value="F:ATP binding"/>
    <property type="evidence" value="ECO:0007669"/>
    <property type="project" value="UniProtKB-KW"/>
</dbReference>
<comment type="caution">
    <text evidence="8">The sequence shown here is derived from an EMBL/GenBank/DDBJ whole genome shotgun (WGS) entry which is preliminary data.</text>
</comment>
<name>A0A4R1R7H3_9FIRM</name>
<feature type="binding site" evidence="6">
    <location>
        <begin position="200"/>
        <end position="204"/>
    </location>
    <ligand>
        <name>AMP</name>
        <dbReference type="ChEBI" id="CHEBI:456215"/>
    </ligand>
</feature>
<proteinExistence type="inferred from homology"/>
<keyword evidence="2 6" id="KW-0067">ATP-binding</keyword>
<dbReference type="SUPFAM" id="SSF53613">
    <property type="entry name" value="Ribokinase-like"/>
    <property type="match status" value="1"/>
</dbReference>
<feature type="binding site" evidence="6">
    <location>
        <position position="112"/>
    </location>
    <ligand>
        <name>(6S)-NADPHX</name>
        <dbReference type="ChEBI" id="CHEBI:64076"/>
    </ligand>
</feature>
<evidence type="ECO:0000256" key="1">
    <source>
        <dbReference type="ARBA" id="ARBA00022741"/>
    </source>
</evidence>
<dbReference type="GO" id="GO:0052855">
    <property type="term" value="F:ADP-dependent NAD(P)H-hydrate dehydratase activity"/>
    <property type="evidence" value="ECO:0007669"/>
    <property type="project" value="UniProtKB-UniRule"/>
</dbReference>
<dbReference type="Proteomes" id="UP000295184">
    <property type="component" value="Unassembled WGS sequence"/>
</dbReference>
<evidence type="ECO:0000313" key="8">
    <source>
        <dbReference type="EMBL" id="TCL61581.1"/>
    </source>
</evidence>
<comment type="subunit">
    <text evidence="6">Homotetramer.</text>
</comment>
<evidence type="ECO:0000313" key="9">
    <source>
        <dbReference type="Proteomes" id="UP000295184"/>
    </source>
</evidence>
<feature type="binding site" evidence="6">
    <location>
        <position position="229"/>
    </location>
    <ligand>
        <name>AMP</name>
        <dbReference type="ChEBI" id="CHEBI:456215"/>
    </ligand>
</feature>
<dbReference type="GO" id="GO:0046496">
    <property type="term" value="P:nicotinamide nucleotide metabolic process"/>
    <property type="evidence" value="ECO:0007669"/>
    <property type="project" value="UniProtKB-UniRule"/>
</dbReference>
<dbReference type="GO" id="GO:0052856">
    <property type="term" value="F:NAD(P)HX epimerase activity"/>
    <property type="evidence" value="ECO:0007669"/>
    <property type="project" value="TreeGrafter"/>
</dbReference>
<dbReference type="EC" id="4.2.1.136" evidence="6"/>
<dbReference type="AlphaFoldDB" id="A0A4R1R7H3"/>
<keyword evidence="1 6" id="KW-0547">Nucleotide-binding</keyword>
<dbReference type="PANTHER" id="PTHR12592">
    <property type="entry name" value="ATP-DEPENDENT (S)-NAD(P)H-HYDRATE DEHYDRATASE FAMILY MEMBER"/>
    <property type="match status" value="1"/>
</dbReference>
<comment type="catalytic activity">
    <reaction evidence="6">
        <text>(6S)-NADPHX + ADP = AMP + phosphate + NADPH + H(+)</text>
        <dbReference type="Rhea" id="RHEA:32235"/>
        <dbReference type="ChEBI" id="CHEBI:15378"/>
        <dbReference type="ChEBI" id="CHEBI:43474"/>
        <dbReference type="ChEBI" id="CHEBI:57783"/>
        <dbReference type="ChEBI" id="CHEBI:64076"/>
        <dbReference type="ChEBI" id="CHEBI:456215"/>
        <dbReference type="ChEBI" id="CHEBI:456216"/>
        <dbReference type="EC" id="4.2.1.136"/>
    </reaction>
</comment>
<accession>A0A4R1R7H3</accession>
<reference evidence="8 9" key="1">
    <citation type="submission" date="2019-03" db="EMBL/GenBank/DDBJ databases">
        <title>Genomic Encyclopedia of Type Strains, Phase IV (KMG-IV): sequencing the most valuable type-strain genomes for metagenomic binning, comparative biology and taxonomic classification.</title>
        <authorList>
            <person name="Goeker M."/>
        </authorList>
    </citation>
    <scope>NUCLEOTIDE SEQUENCE [LARGE SCALE GENOMIC DNA]</scope>
    <source>
        <strain evidence="8 9">DSM 100451</strain>
    </source>
</reference>
<keyword evidence="4 6" id="KW-0520">NAD</keyword>
<dbReference type="PROSITE" id="PS51383">
    <property type="entry name" value="YJEF_C_3"/>
    <property type="match status" value="1"/>
</dbReference>
<dbReference type="PANTHER" id="PTHR12592:SF0">
    <property type="entry name" value="ATP-DEPENDENT (S)-NAD(P)H-HYDRATE DEHYDRATASE"/>
    <property type="match status" value="1"/>
</dbReference>
<evidence type="ECO:0000256" key="2">
    <source>
        <dbReference type="ARBA" id="ARBA00022840"/>
    </source>
</evidence>
<evidence type="ECO:0000256" key="5">
    <source>
        <dbReference type="ARBA" id="ARBA00023239"/>
    </source>
</evidence>
<feature type="binding site" evidence="6">
    <location>
        <position position="163"/>
    </location>
    <ligand>
        <name>(6S)-NADPHX</name>
        <dbReference type="ChEBI" id="CHEBI:64076"/>
    </ligand>
</feature>
<dbReference type="CDD" id="cd01171">
    <property type="entry name" value="YXKO-related"/>
    <property type="match status" value="1"/>
</dbReference>
<dbReference type="GO" id="GO:0110051">
    <property type="term" value="P:metabolite repair"/>
    <property type="evidence" value="ECO:0007669"/>
    <property type="project" value="TreeGrafter"/>
</dbReference>
<sequence length="291" mass="29701">MAKEITASLVFEHLPARKPDSHKGSYGKLLCVCGCNQYRGAAALAVEGALRAGAGVLTLASIEPVLQGVGARCPEAVFLPCRTGEDGGIDPAEGERILQAARGSDAMLFGPGLGNTPGTAALLEQLGESAGCPLVLDADGLNAAAAMESLPRPANLPLIITPHPGEMARLCGVTTAEINASRESVAAGYARANRCVVVLKGHRTIVAGPQGEVFCNTTGNPGLSRGGSGDILAGMTAAFLGQGLDPLYAAVCAVWLHGAAADRCATRLGQYGMLPHDILYDLGTIFADSGR</sequence>
<dbReference type="STRING" id="1650663.GCA_001486665_01632"/>
<feature type="domain" description="YjeF C-terminal" evidence="7">
    <location>
        <begin position="6"/>
        <end position="289"/>
    </location>
</feature>
<dbReference type="InterPro" id="IPR029056">
    <property type="entry name" value="Ribokinase-like"/>
</dbReference>
<comment type="similarity">
    <text evidence="6">Belongs to the NnrD/CARKD family.</text>
</comment>
<evidence type="ECO:0000256" key="4">
    <source>
        <dbReference type="ARBA" id="ARBA00023027"/>
    </source>
</evidence>
<protein>
    <recommendedName>
        <fullName evidence="6">ADP-dependent (S)-NAD(P)H-hydrate dehydratase</fullName>
        <ecNumber evidence="6">4.2.1.136</ecNumber>
    </recommendedName>
    <alternativeName>
        <fullName evidence="6">ADP-dependent NAD(P)HX dehydratase</fullName>
    </alternativeName>
</protein>
<dbReference type="InterPro" id="IPR000631">
    <property type="entry name" value="CARKD"/>
</dbReference>
<comment type="catalytic activity">
    <reaction evidence="6">
        <text>(6S)-NADHX + ADP = AMP + phosphate + NADH + H(+)</text>
        <dbReference type="Rhea" id="RHEA:32223"/>
        <dbReference type="ChEBI" id="CHEBI:15378"/>
        <dbReference type="ChEBI" id="CHEBI:43474"/>
        <dbReference type="ChEBI" id="CHEBI:57945"/>
        <dbReference type="ChEBI" id="CHEBI:64074"/>
        <dbReference type="ChEBI" id="CHEBI:456215"/>
        <dbReference type="ChEBI" id="CHEBI:456216"/>
        <dbReference type="EC" id="4.2.1.136"/>
    </reaction>
</comment>
<dbReference type="OrthoDB" id="9806925at2"/>
<evidence type="ECO:0000256" key="6">
    <source>
        <dbReference type="HAMAP-Rule" id="MF_01965"/>
    </source>
</evidence>
<dbReference type="NCBIfam" id="TIGR00196">
    <property type="entry name" value="yjeF_cterm"/>
    <property type="match status" value="1"/>
</dbReference>
<feature type="binding site" evidence="6">
    <location>
        <position position="41"/>
    </location>
    <ligand>
        <name>(6S)-NADPHX</name>
        <dbReference type="ChEBI" id="CHEBI:64076"/>
    </ligand>
</feature>
<keyword evidence="3 6" id="KW-0521">NADP</keyword>
<dbReference type="Pfam" id="PF01256">
    <property type="entry name" value="Carb_kinase"/>
    <property type="match status" value="1"/>
</dbReference>
<dbReference type="Gene3D" id="3.40.1190.20">
    <property type="match status" value="1"/>
</dbReference>
<feature type="binding site" evidence="6">
    <location>
        <position position="230"/>
    </location>
    <ligand>
        <name>(6S)-NADPHX</name>
        <dbReference type="ChEBI" id="CHEBI:64076"/>
    </ligand>
</feature>
<dbReference type="RefSeq" id="WP_058964051.1">
    <property type="nucleotide sequence ID" value="NZ_CABKVM010000016.1"/>
</dbReference>
<evidence type="ECO:0000256" key="3">
    <source>
        <dbReference type="ARBA" id="ARBA00022857"/>
    </source>
</evidence>
<evidence type="ECO:0000259" key="7">
    <source>
        <dbReference type="PROSITE" id="PS51383"/>
    </source>
</evidence>
<comment type="function">
    <text evidence="6">Catalyzes the dehydration of the S-form of NAD(P)HX at the expense of ADP, which is converted to AMP. Together with NAD(P)HX epimerase, which catalyzes the epimerization of the S- and R-forms, the enzyme allows the repair of both epimers of NAD(P)HX, a damaged form of NAD(P)H that is a result of enzymatic or heat-dependent hydration.</text>
</comment>
<organism evidence="8 9">
    <name type="scientific">Allofournierella massiliensis</name>
    <dbReference type="NCBI Taxonomy" id="1650663"/>
    <lineage>
        <taxon>Bacteria</taxon>
        <taxon>Bacillati</taxon>
        <taxon>Bacillota</taxon>
        <taxon>Clostridia</taxon>
        <taxon>Eubacteriales</taxon>
        <taxon>Oscillospiraceae</taxon>
        <taxon>Allofournierella</taxon>
    </lineage>
</organism>
<dbReference type="EMBL" id="SLUM01000001">
    <property type="protein sequence ID" value="TCL61581.1"/>
    <property type="molecule type" value="Genomic_DNA"/>
</dbReference>